<dbReference type="RefSeq" id="WP_155039448.1">
    <property type="nucleotide sequence ID" value="NZ_JBHGCD010000003.1"/>
</dbReference>
<name>A0A844HM59_9RHOB</name>
<evidence type="ECO:0000313" key="3">
    <source>
        <dbReference type="EMBL" id="MTH59514.1"/>
    </source>
</evidence>
<reference evidence="3 4" key="1">
    <citation type="submission" date="2019-11" db="EMBL/GenBank/DDBJ databases">
        <authorList>
            <person name="Dong K."/>
        </authorList>
    </citation>
    <scope>NUCLEOTIDE SEQUENCE [LARGE SCALE GENOMIC DNA]</scope>
    <source>
        <strain evidence="3 4">NBRC 112902</strain>
    </source>
</reference>
<dbReference type="OrthoDB" id="9809003at2"/>
<keyword evidence="4" id="KW-1185">Reference proteome</keyword>
<dbReference type="GO" id="GO:0097351">
    <property type="term" value="F:toxin sequestering activity"/>
    <property type="evidence" value="ECO:0007669"/>
    <property type="project" value="InterPro"/>
</dbReference>
<dbReference type="GO" id="GO:0001558">
    <property type="term" value="P:regulation of cell growth"/>
    <property type="evidence" value="ECO:0007669"/>
    <property type="project" value="InterPro"/>
</dbReference>
<dbReference type="NCBIfam" id="TIGR01439">
    <property type="entry name" value="lp_hng_hel_AbrB"/>
    <property type="match status" value="1"/>
</dbReference>
<gene>
    <name evidence="3" type="ORF">GL300_09830</name>
</gene>
<evidence type="ECO:0000259" key="2">
    <source>
        <dbReference type="PROSITE" id="PS51740"/>
    </source>
</evidence>
<dbReference type="AlphaFoldDB" id="A0A844HM59"/>
<sequence length="87" mass="9198">MSESTITIKGQTTLPKAVRQALDLGPGDRLRYVILDDGQVRLMRTRPVADLAGLLRREGQRIRSLDDIDAAIAAGAAREGAAGAAGE</sequence>
<dbReference type="InterPro" id="IPR037914">
    <property type="entry name" value="SpoVT-AbrB_sf"/>
</dbReference>
<organism evidence="3 4">
    <name type="scientific">Paracoccus litorisediminis</name>
    <dbReference type="NCBI Taxonomy" id="2006130"/>
    <lineage>
        <taxon>Bacteria</taxon>
        <taxon>Pseudomonadati</taxon>
        <taxon>Pseudomonadota</taxon>
        <taxon>Alphaproteobacteria</taxon>
        <taxon>Rhodobacterales</taxon>
        <taxon>Paracoccaceae</taxon>
        <taxon>Paracoccus</taxon>
    </lineage>
</organism>
<keyword evidence="1" id="KW-0238">DNA-binding</keyword>
<dbReference type="Pfam" id="PF15937">
    <property type="entry name" value="PrlF_antitoxin"/>
    <property type="match status" value="1"/>
</dbReference>
<dbReference type="EMBL" id="WMIG01000003">
    <property type="protein sequence ID" value="MTH59514.1"/>
    <property type="molecule type" value="Genomic_DNA"/>
</dbReference>
<comment type="caution">
    <text evidence="3">The sequence shown here is derived from an EMBL/GenBank/DDBJ whole genome shotgun (WGS) entry which is preliminary data.</text>
</comment>
<dbReference type="InterPro" id="IPR007159">
    <property type="entry name" value="SpoVT-AbrB_dom"/>
</dbReference>
<dbReference type="PROSITE" id="PS51740">
    <property type="entry name" value="SPOVT_ABRB"/>
    <property type="match status" value="1"/>
</dbReference>
<evidence type="ECO:0000313" key="4">
    <source>
        <dbReference type="Proteomes" id="UP000449846"/>
    </source>
</evidence>
<dbReference type="GO" id="GO:0003700">
    <property type="term" value="F:DNA-binding transcription factor activity"/>
    <property type="evidence" value="ECO:0007669"/>
    <property type="project" value="InterPro"/>
</dbReference>
<dbReference type="InterPro" id="IPR031848">
    <property type="entry name" value="PrlF_antitoxin"/>
</dbReference>
<dbReference type="SUPFAM" id="SSF89447">
    <property type="entry name" value="AbrB/MazE/MraZ-like"/>
    <property type="match status" value="1"/>
</dbReference>
<evidence type="ECO:0000256" key="1">
    <source>
        <dbReference type="PROSITE-ProRule" id="PRU01076"/>
    </source>
</evidence>
<feature type="domain" description="SpoVT-AbrB" evidence="2">
    <location>
        <begin position="1"/>
        <end position="47"/>
    </location>
</feature>
<dbReference type="GO" id="GO:0003677">
    <property type="term" value="F:DNA binding"/>
    <property type="evidence" value="ECO:0007669"/>
    <property type="project" value="UniProtKB-UniRule"/>
</dbReference>
<dbReference type="SMART" id="SM00966">
    <property type="entry name" value="SpoVT_AbrB"/>
    <property type="match status" value="1"/>
</dbReference>
<dbReference type="Proteomes" id="UP000449846">
    <property type="component" value="Unassembled WGS sequence"/>
</dbReference>
<dbReference type="Gene3D" id="2.10.260.10">
    <property type="match status" value="1"/>
</dbReference>
<protein>
    <submittedName>
        <fullName evidence="3">AbrB family transcriptional regulator</fullName>
    </submittedName>
</protein>
<accession>A0A844HM59</accession>
<proteinExistence type="predicted"/>